<keyword evidence="8 15" id="KW-0418">Kinase</keyword>
<protein>
    <recommendedName>
        <fullName evidence="3">histidine kinase</fullName>
        <ecNumber evidence="3">2.7.13.3</ecNumber>
    </recommendedName>
</protein>
<dbReference type="RefSeq" id="WP_141623060.1">
    <property type="nucleotide sequence ID" value="NZ_CP041242.1"/>
</dbReference>
<keyword evidence="6 15" id="KW-0808">Transferase</keyword>
<dbReference type="InterPro" id="IPR005467">
    <property type="entry name" value="His_kinase_dom"/>
</dbReference>
<comment type="subcellular location">
    <subcellularLocation>
        <location evidence="2">Cell membrane</location>
        <topology evidence="2">Multi-pass membrane protein</topology>
    </subcellularLocation>
</comment>
<dbReference type="Pfam" id="PF02518">
    <property type="entry name" value="HATPase_c"/>
    <property type="match status" value="1"/>
</dbReference>
<dbReference type="SUPFAM" id="SSF55874">
    <property type="entry name" value="ATPase domain of HSP90 chaperone/DNA topoisomerase II/histidine kinase"/>
    <property type="match status" value="1"/>
</dbReference>
<dbReference type="AlphaFoldDB" id="A0A514BQP9"/>
<dbReference type="EMBL" id="CP041242">
    <property type="protein sequence ID" value="QDH69720.1"/>
    <property type="molecule type" value="Genomic_DNA"/>
</dbReference>
<dbReference type="InterPro" id="IPR003594">
    <property type="entry name" value="HATPase_dom"/>
</dbReference>
<gene>
    <name evidence="15" type="primary">creC</name>
    <name evidence="15" type="ORF">FKV23_06115</name>
</gene>
<dbReference type="CDD" id="cd00082">
    <property type="entry name" value="HisKA"/>
    <property type="match status" value="1"/>
</dbReference>
<evidence type="ECO:0000256" key="7">
    <source>
        <dbReference type="ARBA" id="ARBA00022692"/>
    </source>
</evidence>
<evidence type="ECO:0000256" key="11">
    <source>
        <dbReference type="ARBA" id="ARBA00023136"/>
    </source>
</evidence>
<evidence type="ECO:0000256" key="9">
    <source>
        <dbReference type="ARBA" id="ARBA00022989"/>
    </source>
</evidence>
<accession>A0A514BQP9</accession>
<dbReference type="Gene3D" id="1.10.287.130">
    <property type="match status" value="1"/>
</dbReference>
<evidence type="ECO:0000256" key="3">
    <source>
        <dbReference type="ARBA" id="ARBA00012438"/>
    </source>
</evidence>
<dbReference type="SMART" id="SM00387">
    <property type="entry name" value="HATPase_c"/>
    <property type="match status" value="1"/>
</dbReference>
<keyword evidence="10" id="KW-0902">Two-component regulatory system</keyword>
<dbReference type="NCBIfam" id="NF008312">
    <property type="entry name" value="PRK11100.1"/>
    <property type="match status" value="1"/>
</dbReference>
<dbReference type="KEGG" id="lyj:FKV23_06115"/>
<dbReference type="PRINTS" id="PR00344">
    <property type="entry name" value="BCTRLSENSOR"/>
</dbReference>
<dbReference type="InterPro" id="IPR003660">
    <property type="entry name" value="HAMP_dom"/>
</dbReference>
<dbReference type="Pfam" id="PF00672">
    <property type="entry name" value="HAMP"/>
    <property type="match status" value="1"/>
</dbReference>
<evidence type="ECO:0000256" key="10">
    <source>
        <dbReference type="ARBA" id="ARBA00023012"/>
    </source>
</evidence>
<evidence type="ECO:0000259" key="14">
    <source>
        <dbReference type="PROSITE" id="PS50885"/>
    </source>
</evidence>
<comment type="catalytic activity">
    <reaction evidence="1">
        <text>ATP + protein L-histidine = ADP + protein N-phospho-L-histidine.</text>
        <dbReference type="EC" id="2.7.13.3"/>
    </reaction>
</comment>
<dbReference type="InterPro" id="IPR003661">
    <property type="entry name" value="HisK_dim/P_dom"/>
</dbReference>
<dbReference type="Gene3D" id="3.30.565.10">
    <property type="entry name" value="Histidine kinase-like ATPase, C-terminal domain"/>
    <property type="match status" value="1"/>
</dbReference>
<sequence>MKIGLRIFLGYFLIVALAALLLTRVFLAEVKPGVRQAMEDSLVDSANVLAELAADDFLAGRIDDGRFADRIRALGSRDLGAEIWGFGKRTAQYRVYVTDAQGIVVFDSSGRDLGKDYSRWNDVYLTLRGRYGARSSPENPHDPDSTVMHVAAPIHDADGHIVGSLTVAKPNRTIAPFIARSQSVVRRWGLLLMGVALGVGVVAAWWLSRQVQGLQRYARAVTAGERATPPRASGEFRALGEALETMRTRLEGKQYVEQYVHTLTHEMKSPLAAIRGSAELLEDGSADDAPPMADADRARFAANIRRQSERLAQMIDKLLALAAVEHRQHLEDPQSLALDDLLAEAVEMARPCLERAGVTCRMEVEPSLPAVRGDAFLLRQAVVNLIENAADFAPRGTEVEVAAKRDGEGVRIEVRDRGPGIPGYALDRVFERFYSLARPDGGSRSSGLGLSFVAEVAALHLGRATLANREDGGAVASLRLPV</sequence>
<dbReference type="GO" id="GO:0005886">
    <property type="term" value="C:plasma membrane"/>
    <property type="evidence" value="ECO:0007669"/>
    <property type="project" value="UniProtKB-SubCell"/>
</dbReference>
<evidence type="ECO:0000256" key="2">
    <source>
        <dbReference type="ARBA" id="ARBA00004651"/>
    </source>
</evidence>
<dbReference type="InterPro" id="IPR050428">
    <property type="entry name" value="TCS_sensor_his_kinase"/>
</dbReference>
<reference evidence="15 16" key="1">
    <citation type="submission" date="2019-06" db="EMBL/GenBank/DDBJ databases">
        <title>Lysobacter alkalisoli sp. nov. isolated from saline-alkali soil.</title>
        <authorList>
            <person name="Sun J.-Q."/>
            <person name="Xu L."/>
        </authorList>
    </citation>
    <scope>NUCLEOTIDE SEQUENCE [LARGE SCALE GENOMIC DNA]</scope>
    <source>
        <strain evidence="15 16">SJ-36</strain>
    </source>
</reference>
<proteinExistence type="predicted"/>
<keyword evidence="11 12" id="KW-0472">Membrane</keyword>
<keyword evidence="7 12" id="KW-0812">Transmembrane</keyword>
<feature type="domain" description="HAMP" evidence="14">
    <location>
        <begin position="205"/>
        <end position="255"/>
    </location>
</feature>
<dbReference type="SMART" id="SM00304">
    <property type="entry name" value="HAMP"/>
    <property type="match status" value="1"/>
</dbReference>
<organism evidence="15 16">
    <name type="scientific">Marilutibacter alkalisoli</name>
    <dbReference type="NCBI Taxonomy" id="2591633"/>
    <lineage>
        <taxon>Bacteria</taxon>
        <taxon>Pseudomonadati</taxon>
        <taxon>Pseudomonadota</taxon>
        <taxon>Gammaproteobacteria</taxon>
        <taxon>Lysobacterales</taxon>
        <taxon>Lysobacteraceae</taxon>
        <taxon>Marilutibacter</taxon>
    </lineage>
</organism>
<dbReference type="SUPFAM" id="SSF47384">
    <property type="entry name" value="Homodimeric domain of signal transducing histidine kinase"/>
    <property type="match status" value="1"/>
</dbReference>
<dbReference type="Proteomes" id="UP000317199">
    <property type="component" value="Chromosome"/>
</dbReference>
<evidence type="ECO:0000313" key="16">
    <source>
        <dbReference type="Proteomes" id="UP000317199"/>
    </source>
</evidence>
<dbReference type="PANTHER" id="PTHR45436:SF10">
    <property type="entry name" value="HISTIDINE KINASE"/>
    <property type="match status" value="1"/>
</dbReference>
<evidence type="ECO:0000256" key="6">
    <source>
        <dbReference type="ARBA" id="ARBA00022679"/>
    </source>
</evidence>
<evidence type="ECO:0000313" key="15">
    <source>
        <dbReference type="EMBL" id="QDH69720.1"/>
    </source>
</evidence>
<keyword evidence="16" id="KW-1185">Reference proteome</keyword>
<dbReference type="InterPro" id="IPR036890">
    <property type="entry name" value="HATPase_C_sf"/>
</dbReference>
<keyword evidence="4" id="KW-1003">Cell membrane</keyword>
<dbReference type="InterPro" id="IPR029151">
    <property type="entry name" value="Sensor-like_sf"/>
</dbReference>
<feature type="transmembrane region" description="Helical" evidence="12">
    <location>
        <begin position="188"/>
        <end position="207"/>
    </location>
</feature>
<evidence type="ECO:0000259" key="13">
    <source>
        <dbReference type="PROSITE" id="PS50109"/>
    </source>
</evidence>
<evidence type="ECO:0000256" key="4">
    <source>
        <dbReference type="ARBA" id="ARBA00022475"/>
    </source>
</evidence>
<dbReference type="PANTHER" id="PTHR45436">
    <property type="entry name" value="SENSOR HISTIDINE KINASE YKOH"/>
    <property type="match status" value="1"/>
</dbReference>
<dbReference type="PROSITE" id="PS50885">
    <property type="entry name" value="HAMP"/>
    <property type="match status" value="1"/>
</dbReference>
<evidence type="ECO:0000256" key="5">
    <source>
        <dbReference type="ARBA" id="ARBA00022553"/>
    </source>
</evidence>
<dbReference type="SMART" id="SM00388">
    <property type="entry name" value="HisKA"/>
    <property type="match status" value="1"/>
</dbReference>
<evidence type="ECO:0000256" key="8">
    <source>
        <dbReference type="ARBA" id="ARBA00022777"/>
    </source>
</evidence>
<feature type="domain" description="Histidine kinase" evidence="13">
    <location>
        <begin position="262"/>
        <end position="482"/>
    </location>
</feature>
<dbReference type="InterPro" id="IPR004358">
    <property type="entry name" value="Sig_transdc_His_kin-like_C"/>
</dbReference>
<dbReference type="GO" id="GO:0000155">
    <property type="term" value="F:phosphorelay sensor kinase activity"/>
    <property type="evidence" value="ECO:0007669"/>
    <property type="project" value="InterPro"/>
</dbReference>
<evidence type="ECO:0000256" key="12">
    <source>
        <dbReference type="SAM" id="Phobius"/>
    </source>
</evidence>
<dbReference type="Pfam" id="PF00512">
    <property type="entry name" value="HisKA"/>
    <property type="match status" value="1"/>
</dbReference>
<dbReference type="SUPFAM" id="SSF103190">
    <property type="entry name" value="Sensory domain-like"/>
    <property type="match status" value="1"/>
</dbReference>
<keyword evidence="5" id="KW-0597">Phosphoprotein</keyword>
<dbReference type="OrthoDB" id="9806130at2"/>
<name>A0A514BQP9_9GAMM</name>
<dbReference type="CDD" id="cd18773">
    <property type="entry name" value="PDC1_HK_sensor"/>
    <property type="match status" value="1"/>
</dbReference>
<dbReference type="EC" id="2.7.13.3" evidence="3"/>
<keyword evidence="9 12" id="KW-1133">Transmembrane helix</keyword>
<dbReference type="InterPro" id="IPR036097">
    <property type="entry name" value="HisK_dim/P_sf"/>
</dbReference>
<evidence type="ECO:0000256" key="1">
    <source>
        <dbReference type="ARBA" id="ARBA00000085"/>
    </source>
</evidence>
<dbReference type="PROSITE" id="PS50109">
    <property type="entry name" value="HIS_KIN"/>
    <property type="match status" value="1"/>
</dbReference>